<evidence type="ECO:0000256" key="1">
    <source>
        <dbReference type="SAM" id="MobiDB-lite"/>
    </source>
</evidence>
<dbReference type="Proteomes" id="UP000024635">
    <property type="component" value="Unassembled WGS sequence"/>
</dbReference>
<feature type="compositionally biased region" description="Basic and acidic residues" evidence="1">
    <location>
        <begin position="60"/>
        <end position="73"/>
    </location>
</feature>
<proteinExistence type="predicted"/>
<sequence length="182" mass="20457">MAEFARNETSICLERHSLTKKLQAVQRRRFSYGRLCVELTWSAICALLSTNRVAIVSSDASKRNPSRSDKGTSDEGTSPESGVNAVLPNTSSLSGSHRHSPKHIWKSLNRASQRTTNSTDSQRGMKGRKSFVIAKHSFRMFTFGFRTEIQNVNDGESLRCNHPSDGFKEAFAEVWDQSKRFV</sequence>
<evidence type="ECO:0000313" key="2">
    <source>
        <dbReference type="EMBL" id="EYB93377.1"/>
    </source>
</evidence>
<dbReference type="AlphaFoldDB" id="A0A016SSN0"/>
<feature type="region of interest" description="Disordered" evidence="1">
    <location>
        <begin position="59"/>
        <end position="126"/>
    </location>
</feature>
<comment type="caution">
    <text evidence="2">The sequence shown here is derived from an EMBL/GenBank/DDBJ whole genome shotgun (WGS) entry which is preliminary data.</text>
</comment>
<feature type="compositionally biased region" description="Polar residues" evidence="1">
    <location>
        <begin position="74"/>
        <end position="95"/>
    </location>
</feature>
<name>A0A016SSN0_9BILA</name>
<keyword evidence="3" id="KW-1185">Reference proteome</keyword>
<reference evidence="3" key="1">
    <citation type="journal article" date="2015" name="Nat. Genet.">
        <title>The genome and transcriptome of the zoonotic hookworm Ancylostoma ceylanicum identify infection-specific gene families.</title>
        <authorList>
            <person name="Schwarz E.M."/>
            <person name="Hu Y."/>
            <person name="Antoshechkin I."/>
            <person name="Miller M.M."/>
            <person name="Sternberg P.W."/>
            <person name="Aroian R.V."/>
        </authorList>
    </citation>
    <scope>NUCLEOTIDE SEQUENCE</scope>
    <source>
        <strain evidence="3">HY135</strain>
    </source>
</reference>
<evidence type="ECO:0000313" key="3">
    <source>
        <dbReference type="Proteomes" id="UP000024635"/>
    </source>
</evidence>
<dbReference type="EMBL" id="JARK01001519">
    <property type="protein sequence ID" value="EYB93377.1"/>
    <property type="molecule type" value="Genomic_DNA"/>
</dbReference>
<feature type="compositionally biased region" description="Polar residues" evidence="1">
    <location>
        <begin position="109"/>
        <end position="122"/>
    </location>
</feature>
<gene>
    <name evidence="2" type="primary">Acey_s0183.g949</name>
    <name evidence="2" type="ORF">Y032_0183g949</name>
</gene>
<feature type="compositionally biased region" description="Basic residues" evidence="1">
    <location>
        <begin position="96"/>
        <end position="105"/>
    </location>
</feature>
<accession>A0A016SSN0</accession>
<protein>
    <submittedName>
        <fullName evidence="2">Uncharacterized protein</fullName>
    </submittedName>
</protein>
<organism evidence="2 3">
    <name type="scientific">Ancylostoma ceylanicum</name>
    <dbReference type="NCBI Taxonomy" id="53326"/>
    <lineage>
        <taxon>Eukaryota</taxon>
        <taxon>Metazoa</taxon>
        <taxon>Ecdysozoa</taxon>
        <taxon>Nematoda</taxon>
        <taxon>Chromadorea</taxon>
        <taxon>Rhabditida</taxon>
        <taxon>Rhabditina</taxon>
        <taxon>Rhabditomorpha</taxon>
        <taxon>Strongyloidea</taxon>
        <taxon>Ancylostomatidae</taxon>
        <taxon>Ancylostomatinae</taxon>
        <taxon>Ancylostoma</taxon>
    </lineage>
</organism>